<evidence type="ECO:0000313" key="3">
    <source>
        <dbReference type="Proteomes" id="UP000198211"/>
    </source>
</evidence>
<dbReference type="Proteomes" id="UP000198211">
    <property type="component" value="Unassembled WGS sequence"/>
</dbReference>
<protein>
    <submittedName>
        <fullName evidence="2">RxLR effector protein</fullName>
    </submittedName>
</protein>
<dbReference type="AlphaFoldDB" id="A0A225VN36"/>
<sequence>MRLEWVVALTVSALLASAGVLSASLEARQIKPLFDDDGARTHQSTKLGRSLRVIKTSGKNEDATRKTDSIAAEERIPFTTNVKLGFWETLGISTTRAKKWLGMPVDVYGPALAHQKEFPAYLSYYNRIEKNTMWKHADRHFPTTYYWKNMEKELGRQINTLKELNSIRNTNAFRKYKRYAHTFDESTISVMESAYRNPTDFGNDLANAKKIEWWVRAEIWGKYKIESHYVKKWAENAGLHSSYYRHYEKTFDNAPPKLTLIQREKADKESLKGFMIAKGSTM</sequence>
<feature type="chain" id="PRO_5012172025" evidence="1">
    <location>
        <begin position="24"/>
        <end position="282"/>
    </location>
</feature>
<dbReference type="EMBL" id="NBNE01004187">
    <property type="protein sequence ID" value="OWZ05940.1"/>
    <property type="molecule type" value="Genomic_DNA"/>
</dbReference>
<gene>
    <name evidence="2" type="ORF">PHMEG_00021881</name>
</gene>
<organism evidence="2 3">
    <name type="scientific">Phytophthora megakarya</name>
    <dbReference type="NCBI Taxonomy" id="4795"/>
    <lineage>
        <taxon>Eukaryota</taxon>
        <taxon>Sar</taxon>
        <taxon>Stramenopiles</taxon>
        <taxon>Oomycota</taxon>
        <taxon>Peronosporomycetes</taxon>
        <taxon>Peronosporales</taxon>
        <taxon>Peronosporaceae</taxon>
        <taxon>Phytophthora</taxon>
    </lineage>
</organism>
<feature type="signal peptide" evidence="1">
    <location>
        <begin position="1"/>
        <end position="23"/>
    </location>
</feature>
<accession>A0A225VN36</accession>
<evidence type="ECO:0000313" key="2">
    <source>
        <dbReference type="EMBL" id="OWZ05940.1"/>
    </source>
</evidence>
<proteinExistence type="predicted"/>
<reference evidence="3" key="1">
    <citation type="submission" date="2017-03" db="EMBL/GenBank/DDBJ databases">
        <title>Phytopthora megakarya and P. palmivora, two closely related causual agents of cacao black pod achieved similar genome size and gene model numbers by different mechanisms.</title>
        <authorList>
            <person name="Ali S."/>
            <person name="Shao J."/>
            <person name="Larry D.J."/>
            <person name="Kronmiller B."/>
            <person name="Shen D."/>
            <person name="Strem M.D."/>
            <person name="Melnick R.L."/>
            <person name="Guiltinan M.J."/>
            <person name="Tyler B.M."/>
            <person name="Meinhardt L.W."/>
            <person name="Bailey B.A."/>
        </authorList>
    </citation>
    <scope>NUCLEOTIDE SEQUENCE [LARGE SCALE GENOMIC DNA]</scope>
    <source>
        <strain evidence="3">zdho120</strain>
    </source>
</reference>
<keyword evidence="3" id="KW-1185">Reference proteome</keyword>
<keyword evidence="1" id="KW-0732">Signal</keyword>
<dbReference type="OrthoDB" id="89661at2759"/>
<comment type="caution">
    <text evidence="2">The sequence shown here is derived from an EMBL/GenBank/DDBJ whole genome shotgun (WGS) entry which is preliminary data.</text>
</comment>
<name>A0A225VN36_9STRA</name>
<evidence type="ECO:0000256" key="1">
    <source>
        <dbReference type="SAM" id="SignalP"/>
    </source>
</evidence>